<feature type="transmembrane region" description="Helical" evidence="8">
    <location>
        <begin position="162"/>
        <end position="182"/>
    </location>
</feature>
<dbReference type="Pfam" id="PF12832">
    <property type="entry name" value="MFS_1_like"/>
    <property type="match status" value="1"/>
</dbReference>
<sequence>MNTSISMKSQDMLLKLFTFSFFMTMGIVVTFFPLYFDYKGYSKLQIGLLYSIGPLIGIATNLLWGFMSDKYQTVKKIMIILIVGQLIAAVFVFTSNWFTLLYICLAIFFFFQQPVNSLNDSQLMLHVQTSRTSYASFRVWGSIGFAFAAGFFGWLLKLFGSGLTPFLCFITISCSLILVFLLKDGRRSGKKMEFGGMVNIIRSRKFVWFLVLTVVMSVSHRFNDGFLALHMRQLGAPDSIIGYSWMASALSEIPVFFFLSKYGHKFKELPLLAFAGLAYTVRFFIMGMVEQPIWIIAIQLLHSITFGIFLFTAIRYMQQIVPDEYRASGQAIFAATWSSVAGLISGTLGGWIFDVWGGSMLYFTGASLSFLSAIGFLATHLFQSDDSLPGGKLKSQPSIRK</sequence>
<feature type="domain" description="Major facilitator superfamily associated" evidence="9">
    <location>
        <begin position="14"/>
        <end position="360"/>
    </location>
</feature>
<feature type="transmembrane region" description="Helical" evidence="8">
    <location>
        <begin position="359"/>
        <end position="382"/>
    </location>
</feature>
<keyword evidence="5 8" id="KW-0812">Transmembrane</keyword>
<feature type="transmembrane region" description="Helical" evidence="8">
    <location>
        <begin position="295"/>
        <end position="317"/>
    </location>
</feature>
<keyword evidence="2" id="KW-0813">Transport</keyword>
<dbReference type="PANTHER" id="PTHR23522">
    <property type="entry name" value="BLL5896 PROTEIN"/>
    <property type="match status" value="1"/>
</dbReference>
<evidence type="ECO:0000256" key="6">
    <source>
        <dbReference type="ARBA" id="ARBA00022989"/>
    </source>
</evidence>
<dbReference type="EMBL" id="CP090978">
    <property type="protein sequence ID" value="UJF31616.1"/>
    <property type="molecule type" value="Genomic_DNA"/>
</dbReference>
<evidence type="ECO:0000313" key="10">
    <source>
        <dbReference type="EMBL" id="UJF31616.1"/>
    </source>
</evidence>
<dbReference type="PIRSF" id="PIRSF004925">
    <property type="entry name" value="HcaT"/>
    <property type="match status" value="1"/>
</dbReference>
<feature type="transmembrane region" description="Helical" evidence="8">
    <location>
        <begin position="203"/>
        <end position="220"/>
    </location>
</feature>
<proteinExistence type="predicted"/>
<dbReference type="InterPro" id="IPR036259">
    <property type="entry name" value="MFS_trans_sf"/>
</dbReference>
<protein>
    <submittedName>
        <fullName evidence="10">MFS transporter</fullName>
    </submittedName>
</protein>
<name>A0ABY3SCE7_9BACL</name>
<reference evidence="10 11" key="1">
    <citation type="journal article" date="2024" name="Int. J. Syst. Evol. Microbiol.">
        <title>Paenibacillus hexagrammi sp. nov., a novel bacterium isolated from the gut content of Hexagrammos agrammus.</title>
        <authorList>
            <person name="Jung H.K."/>
            <person name="Kim D.G."/>
            <person name="Zin H."/>
            <person name="Park J."/>
            <person name="Jung H."/>
            <person name="Kim Y.O."/>
            <person name="Kong H.J."/>
            <person name="Kim J.W."/>
            <person name="Kim Y.S."/>
        </authorList>
    </citation>
    <scope>NUCLEOTIDE SEQUENCE [LARGE SCALE GENOMIC DNA]</scope>
    <source>
        <strain evidence="10 11">YPD9-1</strain>
    </source>
</reference>
<organism evidence="10 11">
    <name type="scientific">Paenibacillus hexagrammi</name>
    <dbReference type="NCBI Taxonomy" id="2908839"/>
    <lineage>
        <taxon>Bacteria</taxon>
        <taxon>Bacillati</taxon>
        <taxon>Bacillota</taxon>
        <taxon>Bacilli</taxon>
        <taxon>Bacillales</taxon>
        <taxon>Paenibacillaceae</taxon>
        <taxon>Paenibacillus</taxon>
    </lineage>
</organism>
<feature type="transmembrane region" description="Helical" evidence="8">
    <location>
        <begin position="139"/>
        <end position="156"/>
    </location>
</feature>
<evidence type="ECO:0000256" key="4">
    <source>
        <dbReference type="ARBA" id="ARBA00022519"/>
    </source>
</evidence>
<keyword evidence="3" id="KW-1003">Cell membrane</keyword>
<evidence type="ECO:0000256" key="3">
    <source>
        <dbReference type="ARBA" id="ARBA00022475"/>
    </source>
</evidence>
<comment type="subcellular location">
    <subcellularLocation>
        <location evidence="1">Cell inner membrane</location>
        <topology evidence="1">Multi-pass membrane protein</topology>
    </subcellularLocation>
</comment>
<dbReference type="SUPFAM" id="SSF103473">
    <property type="entry name" value="MFS general substrate transporter"/>
    <property type="match status" value="1"/>
</dbReference>
<feature type="transmembrane region" description="Helical" evidence="8">
    <location>
        <begin position="271"/>
        <end position="289"/>
    </location>
</feature>
<evidence type="ECO:0000313" key="11">
    <source>
        <dbReference type="Proteomes" id="UP001649230"/>
    </source>
</evidence>
<accession>A0ABY3SCE7</accession>
<dbReference type="Gene3D" id="1.20.1250.20">
    <property type="entry name" value="MFS general substrate transporter like domains"/>
    <property type="match status" value="2"/>
</dbReference>
<evidence type="ECO:0000256" key="1">
    <source>
        <dbReference type="ARBA" id="ARBA00004429"/>
    </source>
</evidence>
<feature type="transmembrane region" description="Helical" evidence="8">
    <location>
        <begin position="240"/>
        <end position="259"/>
    </location>
</feature>
<feature type="transmembrane region" description="Helical" evidence="8">
    <location>
        <begin position="77"/>
        <end position="94"/>
    </location>
</feature>
<feature type="transmembrane region" description="Helical" evidence="8">
    <location>
        <begin position="329"/>
        <end position="353"/>
    </location>
</feature>
<keyword evidence="7 8" id="KW-0472">Membrane</keyword>
<evidence type="ECO:0000259" key="9">
    <source>
        <dbReference type="Pfam" id="PF12832"/>
    </source>
</evidence>
<feature type="transmembrane region" description="Helical" evidence="8">
    <location>
        <begin position="48"/>
        <end position="65"/>
    </location>
</feature>
<evidence type="ECO:0000256" key="2">
    <source>
        <dbReference type="ARBA" id="ARBA00022448"/>
    </source>
</evidence>
<dbReference type="RefSeq" id="WP_235117962.1">
    <property type="nucleotide sequence ID" value="NZ_CP090978.1"/>
</dbReference>
<evidence type="ECO:0000256" key="7">
    <source>
        <dbReference type="ARBA" id="ARBA00023136"/>
    </source>
</evidence>
<keyword evidence="6 8" id="KW-1133">Transmembrane helix</keyword>
<feature type="transmembrane region" description="Helical" evidence="8">
    <location>
        <begin position="12"/>
        <end position="36"/>
    </location>
</feature>
<evidence type="ECO:0000256" key="8">
    <source>
        <dbReference type="SAM" id="Phobius"/>
    </source>
</evidence>
<dbReference type="Proteomes" id="UP001649230">
    <property type="component" value="Chromosome"/>
</dbReference>
<gene>
    <name evidence="10" type="ORF">L0M14_17640</name>
</gene>
<evidence type="ECO:0000256" key="5">
    <source>
        <dbReference type="ARBA" id="ARBA00022692"/>
    </source>
</evidence>
<dbReference type="InterPro" id="IPR026032">
    <property type="entry name" value="HcaT-like"/>
</dbReference>
<dbReference type="PANTHER" id="PTHR23522:SF10">
    <property type="entry name" value="3-PHENYLPROPIONIC ACID TRANSPORTER-RELATED"/>
    <property type="match status" value="1"/>
</dbReference>
<keyword evidence="11" id="KW-1185">Reference proteome</keyword>
<keyword evidence="4" id="KW-0997">Cell inner membrane</keyword>
<dbReference type="InterPro" id="IPR024989">
    <property type="entry name" value="MFS_assoc_dom"/>
</dbReference>